<evidence type="ECO:0000256" key="8">
    <source>
        <dbReference type="ARBA" id="ARBA00022771"/>
    </source>
</evidence>
<dbReference type="InterPro" id="IPR013083">
    <property type="entry name" value="Znf_RING/FYVE/PHD"/>
</dbReference>
<name>A7S527_NEMVE</name>
<evidence type="ECO:0000256" key="9">
    <source>
        <dbReference type="ARBA" id="ARBA00022833"/>
    </source>
</evidence>
<dbReference type="InterPro" id="IPR032675">
    <property type="entry name" value="LRR_dom_sf"/>
</dbReference>
<dbReference type="GO" id="GO:0032452">
    <property type="term" value="F:histone demethylase activity"/>
    <property type="evidence" value="ECO:0000318"/>
    <property type="project" value="GO_Central"/>
</dbReference>
<gene>
    <name evidence="24" type="ORF">NEMVEDRAFT_v1g242923</name>
</gene>
<dbReference type="KEGG" id="nve:5512876"/>
<keyword evidence="11" id="KW-0223">Dioxygenase</keyword>
<dbReference type="Pfam" id="PF02008">
    <property type="entry name" value="zf-CXXC"/>
    <property type="match status" value="1"/>
</dbReference>
<dbReference type="InterPro" id="IPR019787">
    <property type="entry name" value="Znf_PHD-finger"/>
</dbReference>
<dbReference type="SMART" id="SM00558">
    <property type="entry name" value="JmjC"/>
    <property type="match status" value="1"/>
</dbReference>
<evidence type="ECO:0000256" key="12">
    <source>
        <dbReference type="ARBA" id="ARBA00023002"/>
    </source>
</evidence>
<evidence type="ECO:0000256" key="13">
    <source>
        <dbReference type="ARBA" id="ARBA00023004"/>
    </source>
</evidence>
<dbReference type="InParanoid" id="A7S527"/>
<feature type="domain" description="PHD-type" evidence="21">
    <location>
        <begin position="616"/>
        <end position="672"/>
    </location>
</feature>
<dbReference type="SUPFAM" id="SSF57903">
    <property type="entry name" value="FYVE/PHD zinc finger"/>
    <property type="match status" value="1"/>
</dbReference>
<proteinExistence type="inferred from homology"/>
<dbReference type="GO" id="GO:0003712">
    <property type="term" value="F:transcription coregulator activity"/>
    <property type="evidence" value="ECO:0000318"/>
    <property type="project" value="GO_Central"/>
</dbReference>
<keyword evidence="10" id="KW-0156">Chromatin regulator</keyword>
<dbReference type="EMBL" id="DS469581">
    <property type="protein sequence ID" value="EDO41168.1"/>
    <property type="molecule type" value="Genomic_DNA"/>
</dbReference>
<reference evidence="24 25" key="1">
    <citation type="journal article" date="2007" name="Science">
        <title>Sea anemone genome reveals ancestral eumetazoan gene repertoire and genomic organization.</title>
        <authorList>
            <person name="Putnam N.H."/>
            <person name="Srivastava M."/>
            <person name="Hellsten U."/>
            <person name="Dirks B."/>
            <person name="Chapman J."/>
            <person name="Salamov A."/>
            <person name="Terry A."/>
            <person name="Shapiro H."/>
            <person name="Lindquist E."/>
            <person name="Kapitonov V.V."/>
            <person name="Jurka J."/>
            <person name="Genikhovich G."/>
            <person name="Grigoriev I.V."/>
            <person name="Lucas S.M."/>
            <person name="Steele R.E."/>
            <person name="Finnerty J.R."/>
            <person name="Technau U."/>
            <person name="Martindale M.Q."/>
            <person name="Rokhsar D.S."/>
        </authorList>
    </citation>
    <scope>NUCLEOTIDE SEQUENCE [LARGE SCALE GENOMIC DNA]</scope>
    <source>
        <strain evidence="25">CH2 X CH6</strain>
    </source>
</reference>
<comment type="catalytic activity">
    <reaction evidence="18">
        <text>N(6),N(6)-dimethyl-L-lysyl(36)-[histone H3] + 2 2-oxoglutarate + 2 O2 = L-lysyl(36)-[histone H3] + 2 formaldehyde + 2 succinate + 2 CO2</text>
        <dbReference type="Rhea" id="RHEA:42032"/>
        <dbReference type="Rhea" id="RHEA-COMP:9785"/>
        <dbReference type="Rhea" id="RHEA-COMP:9787"/>
        <dbReference type="ChEBI" id="CHEBI:15379"/>
        <dbReference type="ChEBI" id="CHEBI:16526"/>
        <dbReference type="ChEBI" id="CHEBI:16810"/>
        <dbReference type="ChEBI" id="CHEBI:16842"/>
        <dbReference type="ChEBI" id="CHEBI:29969"/>
        <dbReference type="ChEBI" id="CHEBI:30031"/>
        <dbReference type="ChEBI" id="CHEBI:61976"/>
        <dbReference type="EC" id="1.14.11.27"/>
    </reaction>
</comment>
<evidence type="ECO:0000256" key="5">
    <source>
        <dbReference type="ARBA" id="ARBA00022491"/>
    </source>
</evidence>
<evidence type="ECO:0000313" key="24">
    <source>
        <dbReference type="EMBL" id="EDO41168.1"/>
    </source>
</evidence>
<keyword evidence="25" id="KW-1185">Reference proteome</keyword>
<sequence length="1064" mass="121560">MESESAVGRTLRRQQRRNYQDTSQDDEIEGKRTFSLEEKLANPVFEADSFVQMLDGNEFSLKYVQSNGFKTPILFKSTEGLDMKIPDAEFTVTDVKNFVGARRLVDVIDVNTQQPLELTLQNWVKYFTNPEREKIYNVISLEFSHTKLQDLVESPLVVRQIDWVDTVWPRNLIEEQRDSTNSMADMKYPKVKKYCLMSVGGCYTDFHIDFGGTSVWYHLMKGKKIFWLIPPTERNLQQYERWVLSGKQQDFFFGDQVEKCSRVTLVSGDTFLIPTGWIHAVYTPDDSLVFGGNFIHSYSISEQIRISQIEDNTKVPQKFRYPFYAEMMWYVAEKYVRLLTRDREERVKMGKPLTKRKKLAAKGKGKVKKEPKEEKENTEQTADSVQRRSSRVPKVPARRLQDGISSDDEPQPKRKRKGKMSTKQENSGVNGKSEAKSEINGKMPEKPEVNGKAREGSTEESEKPWELVYLTERELSGLRELIERLRTWPQAQKNIPESIENPEEVLKQLEELLDLHEDDDQELAVSGVQALFQIDPPPPTPKSPRPKAGVMMSKVGTKVGPGVRRRRTRCGQCEACTREDCGECRTCKDMKKFGGPGRMKQSCTKRACTQPNLPTCVRCIECNKLGEEENQLMECRLCAEIVHPSCIDAQPDTFRVVPDINNCWECPKCFSGQEESNDESPKQKSKKRKIKHEDSSKSAKRGTASRQPSESEESDEEVLEDSEDNESLPADSTTGTQSTRRRRDPPKHAPSPPPPPTEVSPKYVIRPGPIDPPSETLELEGGVEHVLRRSTWLHVFGFLSQEELCLCMRVCRTFNRWAMDKHFWSVIDMSRKPVTPLSLEGIVRRQPTTLNLSWTNVSCKQLLWLLDRLPRLRELYLSGTTEATVSALQHVNCPRIQVLGLSWSTGITDSLLRDLISPPAPSETRVGAEDSKGRLNDLCTLYLTGNDVTGNTLRLLAQYCPSLRKIDLSYCPKIYDEDVEVLVRPNVTSRNDSVTCKDCVTEILLSGCGKLTDACLVSLNRWPYLQRLDLRSCHKVSRSEIEKFVERRKEQLKIIDEKLVVAAS</sequence>
<dbReference type="CDD" id="cd21743">
    <property type="entry name" value="CTD_KDM2A_2B-like"/>
    <property type="match status" value="1"/>
</dbReference>
<evidence type="ECO:0000256" key="17">
    <source>
        <dbReference type="ARBA" id="ARBA00023242"/>
    </source>
</evidence>
<feature type="compositionally biased region" description="Basic and acidic residues" evidence="20">
    <location>
        <begin position="368"/>
        <end position="378"/>
    </location>
</feature>
<dbReference type="FunFam" id="2.60.120.650:FF:000005">
    <property type="entry name" value="lysine-specific demethylase 2A isoform X1"/>
    <property type="match status" value="1"/>
</dbReference>
<dbReference type="Pfam" id="PF16866">
    <property type="entry name" value="PHD_4"/>
    <property type="match status" value="1"/>
</dbReference>
<dbReference type="SMART" id="SM00367">
    <property type="entry name" value="LRR_CC"/>
    <property type="match status" value="3"/>
</dbReference>
<accession>A7S527</accession>
<keyword evidence="7" id="KW-0479">Metal-binding</keyword>
<dbReference type="GO" id="GO:0006357">
    <property type="term" value="P:regulation of transcription by RNA polymerase II"/>
    <property type="evidence" value="ECO:0000318"/>
    <property type="project" value="GO_Central"/>
</dbReference>
<comment type="cofactor">
    <cofactor evidence="1">
        <name>Fe(2+)</name>
        <dbReference type="ChEBI" id="CHEBI:29033"/>
    </cofactor>
</comment>
<dbReference type="InterPro" id="IPR003347">
    <property type="entry name" value="JmjC_dom"/>
</dbReference>
<evidence type="ECO:0000256" key="4">
    <source>
        <dbReference type="ARBA" id="ARBA00013246"/>
    </source>
</evidence>
<protein>
    <recommendedName>
        <fullName evidence="4">[histone H3]-dimethyl-L-lysine(36) demethylase</fullName>
        <ecNumber evidence="4">1.14.11.27</ecNumber>
    </recommendedName>
</protein>
<dbReference type="InterPro" id="IPR050690">
    <property type="entry name" value="JHDM1_Histone_Demethylase"/>
</dbReference>
<dbReference type="Gene3D" id="6.10.280.250">
    <property type="match status" value="1"/>
</dbReference>
<evidence type="ECO:0000259" key="21">
    <source>
        <dbReference type="PROSITE" id="PS50016"/>
    </source>
</evidence>
<comment type="similarity">
    <text evidence="3">Belongs to the JHDM1 histone demethylase family.</text>
</comment>
<feature type="compositionally biased region" description="Basic and acidic residues" evidence="20">
    <location>
        <begin position="433"/>
        <end position="462"/>
    </location>
</feature>
<keyword evidence="14" id="KW-0805">Transcription regulation</keyword>
<dbReference type="PhylomeDB" id="A7S527"/>
<evidence type="ECO:0000256" key="19">
    <source>
        <dbReference type="PROSITE-ProRule" id="PRU00509"/>
    </source>
</evidence>
<evidence type="ECO:0000256" key="15">
    <source>
        <dbReference type="ARBA" id="ARBA00023125"/>
    </source>
</evidence>
<evidence type="ECO:0000256" key="2">
    <source>
        <dbReference type="ARBA" id="ARBA00004123"/>
    </source>
</evidence>
<feature type="region of interest" description="Disordered" evidence="20">
    <location>
        <begin position="348"/>
        <end position="462"/>
    </location>
</feature>
<keyword evidence="6" id="KW-0433">Leucine-rich repeat</keyword>
<dbReference type="GO" id="GO:0140680">
    <property type="term" value="F:histone H3K36me/H3K36me2 demethylase activity"/>
    <property type="evidence" value="ECO:0007669"/>
    <property type="project" value="UniProtKB-EC"/>
</dbReference>
<dbReference type="Pfam" id="PF02373">
    <property type="entry name" value="JmjC"/>
    <property type="match status" value="1"/>
</dbReference>
<dbReference type="Gene3D" id="2.60.120.650">
    <property type="entry name" value="Cupin"/>
    <property type="match status" value="1"/>
</dbReference>
<evidence type="ECO:0000256" key="10">
    <source>
        <dbReference type="ARBA" id="ARBA00022853"/>
    </source>
</evidence>
<dbReference type="Pfam" id="PF12937">
    <property type="entry name" value="F-box-like"/>
    <property type="match status" value="1"/>
</dbReference>
<feature type="region of interest" description="Disordered" evidence="20">
    <location>
        <begin position="671"/>
        <end position="777"/>
    </location>
</feature>
<dbReference type="HOGENOM" id="CLU_003540_0_1_1"/>
<keyword evidence="17" id="KW-0539">Nucleus</keyword>
<dbReference type="PROSITE" id="PS51184">
    <property type="entry name" value="JMJC"/>
    <property type="match status" value="1"/>
</dbReference>
<keyword evidence="5" id="KW-0678">Repressor</keyword>
<feature type="compositionally biased region" description="Basic residues" evidence="20">
    <location>
        <begin position="353"/>
        <end position="367"/>
    </location>
</feature>
<feature type="domain" description="JmjC" evidence="23">
    <location>
        <begin position="143"/>
        <end position="311"/>
    </location>
</feature>
<dbReference type="Gene3D" id="3.30.40.10">
    <property type="entry name" value="Zinc/RING finger domain, C3HC4 (zinc finger)"/>
    <property type="match status" value="1"/>
</dbReference>
<evidence type="ECO:0000256" key="20">
    <source>
        <dbReference type="SAM" id="MobiDB-lite"/>
    </source>
</evidence>
<dbReference type="PROSITE" id="PS50016">
    <property type="entry name" value="ZF_PHD_2"/>
    <property type="match status" value="1"/>
</dbReference>
<dbReference type="GO" id="GO:0006338">
    <property type="term" value="P:chromatin remodeling"/>
    <property type="evidence" value="ECO:0000318"/>
    <property type="project" value="GO_Central"/>
</dbReference>
<comment type="subcellular location">
    <subcellularLocation>
        <location evidence="2">Nucleus</location>
    </subcellularLocation>
</comment>
<dbReference type="InterPro" id="IPR006553">
    <property type="entry name" value="Leu-rich_rpt_Cys-con_subtyp"/>
</dbReference>
<evidence type="ECO:0000256" key="18">
    <source>
        <dbReference type="ARBA" id="ARBA00047915"/>
    </source>
</evidence>
<evidence type="ECO:0000259" key="23">
    <source>
        <dbReference type="PROSITE" id="PS51184"/>
    </source>
</evidence>
<dbReference type="eggNOG" id="KOG1633">
    <property type="taxonomic scope" value="Eukaryota"/>
</dbReference>
<dbReference type="SUPFAM" id="SSF52047">
    <property type="entry name" value="RNI-like"/>
    <property type="match status" value="1"/>
</dbReference>
<dbReference type="GO" id="GO:0003677">
    <property type="term" value="F:DNA binding"/>
    <property type="evidence" value="ECO:0007669"/>
    <property type="project" value="UniProtKB-KW"/>
</dbReference>
<dbReference type="SUPFAM" id="SSF51197">
    <property type="entry name" value="Clavaminate synthase-like"/>
    <property type="match status" value="1"/>
</dbReference>
<dbReference type="GO" id="GO:0008270">
    <property type="term" value="F:zinc ion binding"/>
    <property type="evidence" value="ECO:0007669"/>
    <property type="project" value="UniProtKB-KW"/>
</dbReference>
<dbReference type="InterPro" id="IPR002857">
    <property type="entry name" value="Znf_CXXC"/>
</dbReference>
<dbReference type="FunCoup" id="A7S527">
    <property type="interactions" value="511"/>
</dbReference>
<feature type="compositionally biased region" description="Polar residues" evidence="20">
    <location>
        <begin position="421"/>
        <end position="430"/>
    </location>
</feature>
<feature type="compositionally biased region" description="Acidic residues" evidence="20">
    <location>
        <begin position="710"/>
        <end position="726"/>
    </location>
</feature>
<dbReference type="InterPro" id="IPR041070">
    <property type="entry name" value="JHD"/>
</dbReference>
<dbReference type="PROSITE" id="PS51058">
    <property type="entry name" value="ZF_CXXC"/>
    <property type="match status" value="1"/>
</dbReference>
<dbReference type="CDD" id="cd15555">
    <property type="entry name" value="PHD_KDM2A_2B"/>
    <property type="match status" value="1"/>
</dbReference>
<keyword evidence="9" id="KW-0862">Zinc</keyword>
<dbReference type="InterPro" id="IPR011011">
    <property type="entry name" value="Znf_FYVE_PHD"/>
</dbReference>
<evidence type="ECO:0000256" key="11">
    <source>
        <dbReference type="ARBA" id="ARBA00022964"/>
    </source>
</evidence>
<organism evidence="24 25">
    <name type="scientific">Nematostella vectensis</name>
    <name type="common">Starlet sea anemone</name>
    <dbReference type="NCBI Taxonomy" id="45351"/>
    <lineage>
        <taxon>Eukaryota</taxon>
        <taxon>Metazoa</taxon>
        <taxon>Cnidaria</taxon>
        <taxon>Anthozoa</taxon>
        <taxon>Hexacorallia</taxon>
        <taxon>Actiniaria</taxon>
        <taxon>Edwardsiidae</taxon>
        <taxon>Nematostella</taxon>
    </lineage>
</organism>
<keyword evidence="13" id="KW-0408">Iron</keyword>
<evidence type="ECO:0000256" key="7">
    <source>
        <dbReference type="ARBA" id="ARBA00022723"/>
    </source>
</evidence>
<evidence type="ECO:0000256" key="6">
    <source>
        <dbReference type="ARBA" id="ARBA00022614"/>
    </source>
</evidence>
<dbReference type="EC" id="1.14.11.27" evidence="4"/>
<dbReference type="CDD" id="cd22122">
    <property type="entry name" value="F-box_JHDM"/>
    <property type="match status" value="1"/>
</dbReference>
<dbReference type="STRING" id="45351.A7S527"/>
<dbReference type="Gene3D" id="1.20.58.1360">
    <property type="match status" value="1"/>
</dbReference>
<dbReference type="InterPro" id="IPR001810">
    <property type="entry name" value="F-box_dom"/>
</dbReference>
<dbReference type="AlphaFoldDB" id="A7S527"/>
<dbReference type="eggNOG" id="KOG1947">
    <property type="taxonomic scope" value="Eukaryota"/>
</dbReference>
<feature type="domain" description="CXXC-type" evidence="22">
    <location>
        <begin position="563"/>
        <end position="609"/>
    </location>
</feature>
<evidence type="ECO:0000256" key="3">
    <source>
        <dbReference type="ARBA" id="ARBA00008037"/>
    </source>
</evidence>
<keyword evidence="8 19" id="KW-0863">Zinc-finger</keyword>
<dbReference type="Pfam" id="PF17811">
    <property type="entry name" value="JHD"/>
    <property type="match status" value="1"/>
</dbReference>
<dbReference type="OMA" id="NKMQLAW"/>
<keyword evidence="12" id="KW-0560">Oxidoreductase</keyword>
<keyword evidence="15" id="KW-0238">DNA-binding</keyword>
<evidence type="ECO:0000259" key="22">
    <source>
        <dbReference type="PROSITE" id="PS51058"/>
    </source>
</evidence>
<evidence type="ECO:0000256" key="14">
    <source>
        <dbReference type="ARBA" id="ARBA00023015"/>
    </source>
</evidence>
<evidence type="ECO:0000256" key="16">
    <source>
        <dbReference type="ARBA" id="ARBA00023163"/>
    </source>
</evidence>
<dbReference type="Gene3D" id="3.80.10.10">
    <property type="entry name" value="Ribonuclease Inhibitor"/>
    <property type="match status" value="1"/>
</dbReference>
<dbReference type="PANTHER" id="PTHR23123">
    <property type="entry name" value="PHD/F-BOX CONTAINING PROTEIN"/>
    <property type="match status" value="1"/>
</dbReference>
<keyword evidence="16" id="KW-0804">Transcription</keyword>
<evidence type="ECO:0000256" key="1">
    <source>
        <dbReference type="ARBA" id="ARBA00001954"/>
    </source>
</evidence>
<feature type="region of interest" description="Disordered" evidence="20">
    <location>
        <begin position="532"/>
        <end position="552"/>
    </location>
</feature>
<dbReference type="Proteomes" id="UP000001593">
    <property type="component" value="Unassembled WGS sequence"/>
</dbReference>
<dbReference type="GO" id="GO:0005634">
    <property type="term" value="C:nucleus"/>
    <property type="evidence" value="ECO:0007669"/>
    <property type="project" value="UniProtKB-SubCell"/>
</dbReference>
<evidence type="ECO:0000313" key="25">
    <source>
        <dbReference type="Proteomes" id="UP000001593"/>
    </source>
</evidence>
<feature type="region of interest" description="Disordered" evidence="20">
    <location>
        <begin position="1"/>
        <end position="28"/>
    </location>
</feature>
<feature type="compositionally biased region" description="Pro residues" evidence="20">
    <location>
        <begin position="748"/>
        <end position="758"/>
    </location>
</feature>